<dbReference type="EMBL" id="JABWDU010000004">
    <property type="protein sequence ID" value="NVD41046.1"/>
    <property type="molecule type" value="Genomic_DNA"/>
</dbReference>
<feature type="transmembrane region" description="Helical" evidence="6">
    <location>
        <begin position="217"/>
        <end position="238"/>
    </location>
</feature>
<reference evidence="8 9" key="1">
    <citation type="submission" date="2020-06" db="EMBL/GenBank/DDBJ databases">
        <authorList>
            <person name="Grouzdev D.S."/>
        </authorList>
    </citation>
    <scope>NUCLEOTIDE SEQUENCE [LARGE SCALE GENOMIC DNA]</scope>
    <source>
        <strain evidence="8 9">HO-A22</strain>
    </source>
</reference>
<feature type="domain" description="Major facilitator superfamily (MFS) profile" evidence="7">
    <location>
        <begin position="216"/>
        <end position="410"/>
    </location>
</feature>
<feature type="transmembrane region" description="Helical" evidence="6">
    <location>
        <begin position="377"/>
        <end position="395"/>
    </location>
</feature>
<organism evidence="8 9">
    <name type="scientific">Ensifer oleiphilus</name>
    <dbReference type="NCBI Taxonomy" id="2742698"/>
    <lineage>
        <taxon>Bacteria</taxon>
        <taxon>Pseudomonadati</taxon>
        <taxon>Pseudomonadota</taxon>
        <taxon>Alphaproteobacteria</taxon>
        <taxon>Hyphomicrobiales</taxon>
        <taxon>Rhizobiaceae</taxon>
        <taxon>Sinorhizobium/Ensifer group</taxon>
        <taxon>Ensifer</taxon>
    </lineage>
</organism>
<name>A0A7Y6Q8M8_9HYPH</name>
<protein>
    <submittedName>
        <fullName evidence="8">MFS transporter</fullName>
    </submittedName>
</protein>
<dbReference type="Proteomes" id="UP000520198">
    <property type="component" value="Unassembled WGS sequence"/>
</dbReference>
<dbReference type="PANTHER" id="PTHR23513:SF6">
    <property type="entry name" value="MAJOR FACILITATOR SUPERFAMILY ASSOCIATED DOMAIN-CONTAINING PROTEIN"/>
    <property type="match status" value="1"/>
</dbReference>
<keyword evidence="9" id="KW-1185">Reference proteome</keyword>
<feature type="transmembrane region" description="Helical" evidence="6">
    <location>
        <begin position="21"/>
        <end position="41"/>
    </location>
</feature>
<dbReference type="PANTHER" id="PTHR23513">
    <property type="entry name" value="INTEGRAL MEMBRANE EFFLUX PROTEIN-RELATED"/>
    <property type="match status" value="1"/>
</dbReference>
<comment type="caution">
    <text evidence="8">The sequence shown here is derived from an EMBL/GenBank/DDBJ whole genome shotgun (WGS) entry which is preliminary data.</text>
</comment>
<accession>A0A7Y6Q8M8</accession>
<evidence type="ECO:0000256" key="2">
    <source>
        <dbReference type="ARBA" id="ARBA00022475"/>
    </source>
</evidence>
<evidence type="ECO:0000256" key="5">
    <source>
        <dbReference type="ARBA" id="ARBA00023136"/>
    </source>
</evidence>
<dbReference type="Gene3D" id="1.20.1250.20">
    <property type="entry name" value="MFS general substrate transporter like domains"/>
    <property type="match status" value="2"/>
</dbReference>
<dbReference type="Pfam" id="PF07690">
    <property type="entry name" value="MFS_1"/>
    <property type="match status" value="1"/>
</dbReference>
<evidence type="ECO:0000259" key="7">
    <source>
        <dbReference type="PROSITE" id="PS50850"/>
    </source>
</evidence>
<dbReference type="InterPro" id="IPR020846">
    <property type="entry name" value="MFS_dom"/>
</dbReference>
<dbReference type="RefSeq" id="WP_176354510.1">
    <property type="nucleotide sequence ID" value="NZ_JABWDU010000004.1"/>
</dbReference>
<dbReference type="GO" id="GO:0022857">
    <property type="term" value="F:transmembrane transporter activity"/>
    <property type="evidence" value="ECO:0007669"/>
    <property type="project" value="InterPro"/>
</dbReference>
<feature type="transmembrane region" description="Helical" evidence="6">
    <location>
        <begin position="78"/>
        <end position="98"/>
    </location>
</feature>
<comment type="subcellular location">
    <subcellularLocation>
        <location evidence="1">Cell membrane</location>
        <topology evidence="1">Multi-pass membrane protein</topology>
    </subcellularLocation>
</comment>
<proteinExistence type="predicted"/>
<gene>
    <name evidence="8" type="ORF">HT585_19410</name>
</gene>
<evidence type="ECO:0000313" key="9">
    <source>
        <dbReference type="Proteomes" id="UP000520198"/>
    </source>
</evidence>
<evidence type="ECO:0000256" key="1">
    <source>
        <dbReference type="ARBA" id="ARBA00004651"/>
    </source>
</evidence>
<keyword evidence="2" id="KW-1003">Cell membrane</keyword>
<feature type="transmembrane region" description="Helical" evidence="6">
    <location>
        <begin position="344"/>
        <end position="365"/>
    </location>
</feature>
<evidence type="ECO:0000256" key="4">
    <source>
        <dbReference type="ARBA" id="ARBA00022989"/>
    </source>
</evidence>
<feature type="transmembrane region" description="Helical" evidence="6">
    <location>
        <begin position="284"/>
        <end position="304"/>
    </location>
</feature>
<evidence type="ECO:0000256" key="3">
    <source>
        <dbReference type="ARBA" id="ARBA00022692"/>
    </source>
</evidence>
<dbReference type="AlphaFoldDB" id="A0A7Y6Q8M8"/>
<feature type="transmembrane region" description="Helical" evidence="6">
    <location>
        <begin position="310"/>
        <end position="332"/>
    </location>
</feature>
<dbReference type="InterPro" id="IPR011701">
    <property type="entry name" value="MFS"/>
</dbReference>
<feature type="transmembrane region" description="Helical" evidence="6">
    <location>
        <begin position="250"/>
        <end position="272"/>
    </location>
</feature>
<evidence type="ECO:0000256" key="6">
    <source>
        <dbReference type="SAM" id="Phobius"/>
    </source>
</evidence>
<feature type="transmembrane region" description="Helical" evidence="6">
    <location>
        <begin position="104"/>
        <end position="126"/>
    </location>
</feature>
<keyword evidence="5 6" id="KW-0472">Membrane</keyword>
<dbReference type="InterPro" id="IPR036259">
    <property type="entry name" value="MFS_trans_sf"/>
</dbReference>
<sequence length="410" mass="43810">MNSPSLWKSTAFRRVGFALTFYSFCSWMLVAALPLFVAQRFGTGPELVGSLAMRLAPRILFAPVAAELIRRAGPRTPVCAGLVATALCLVAVVTVAHVATLQMIVLTIGLADTIIVPGLLALRAAVVPAGRNMEANTTFQTIDRLAKIFGPPTAGFLMIVVTPALTFPTLAAGHLLAAITLFTSVATPGQTRPEPQTANRAGLFREAMAMMKENPTLWVLVLPALGYMISLGALQPFLVWLNHDQFGLGISMWTVLLAAQGAGAVLGALVSNRLARTLVDERQLLNAYLVASLLEGITTLALVFVPTHALATVLLIVGGIPEMVAFAAYFTLIQQRLSLERQAVFYALSLPLMDLFMVAGVLTGMLHSAGWMTLRQFWFLTSAAAILPVLPFLALKAAPQNDVRGPKSPL</sequence>
<dbReference type="SUPFAM" id="SSF103473">
    <property type="entry name" value="MFS general substrate transporter"/>
    <property type="match status" value="1"/>
</dbReference>
<keyword evidence="3 6" id="KW-0812">Transmembrane</keyword>
<evidence type="ECO:0000313" key="8">
    <source>
        <dbReference type="EMBL" id="NVD41046.1"/>
    </source>
</evidence>
<dbReference type="PROSITE" id="PS50850">
    <property type="entry name" value="MFS"/>
    <property type="match status" value="1"/>
</dbReference>
<dbReference type="GO" id="GO:0005886">
    <property type="term" value="C:plasma membrane"/>
    <property type="evidence" value="ECO:0007669"/>
    <property type="project" value="UniProtKB-SubCell"/>
</dbReference>
<keyword evidence="4 6" id="KW-1133">Transmembrane helix</keyword>